<name>A0A8J4F7V2_9CHLO</name>
<comment type="caution">
    <text evidence="1">The sequence shown here is derived from an EMBL/GenBank/DDBJ whole genome shotgun (WGS) entry which is preliminary data.</text>
</comment>
<dbReference type="Proteomes" id="UP000747399">
    <property type="component" value="Unassembled WGS sequence"/>
</dbReference>
<dbReference type="PANTHER" id="PTHR36006:SF2">
    <property type="entry name" value="OS06G0704200 PROTEIN"/>
    <property type="match status" value="1"/>
</dbReference>
<evidence type="ECO:0000313" key="2">
    <source>
        <dbReference type="Proteomes" id="UP000747399"/>
    </source>
</evidence>
<dbReference type="PANTHER" id="PTHR36006">
    <property type="entry name" value="BNAC02G25390D PROTEIN"/>
    <property type="match status" value="1"/>
</dbReference>
<sequence>MVYLYSSCQMEMSIYVKNHHIFISDVAKSSAPWSGIPQRSVHWRCCRLRNGGMTRGLVLSGSVLKEWGFDVLRSSQSATGLVGCGEDLKHSVEAAEVVATLNRVSRSVSIFLAMCCLGIQLALVSPSPAVMTAPDRDTFENVPSQLSSSGEAAAVPLSSVVSGPKKREIEGCTRKCVPTCIRGGEGAPGLGPISVRKEIIVFKEGFRSRQYCLSECAQVCALSYDKEKAAKSSQQIQ</sequence>
<accession>A0A8J4F7V2</accession>
<evidence type="ECO:0000313" key="1">
    <source>
        <dbReference type="EMBL" id="GIL64807.1"/>
    </source>
</evidence>
<keyword evidence="2" id="KW-1185">Reference proteome</keyword>
<reference evidence="1" key="1">
    <citation type="journal article" date="2021" name="Proc. Natl. Acad. Sci. U.S.A.">
        <title>Three genomes in the algal genus Volvox reveal the fate of a haploid sex-determining region after a transition to homothallism.</title>
        <authorList>
            <person name="Yamamoto K."/>
            <person name="Hamaji T."/>
            <person name="Kawai-Toyooka H."/>
            <person name="Matsuzaki R."/>
            <person name="Takahashi F."/>
            <person name="Nishimura Y."/>
            <person name="Kawachi M."/>
            <person name="Noguchi H."/>
            <person name="Minakuchi Y."/>
            <person name="Umen J.G."/>
            <person name="Toyoda A."/>
            <person name="Nozaki H."/>
        </authorList>
    </citation>
    <scope>NUCLEOTIDE SEQUENCE</scope>
    <source>
        <strain evidence="1">NIES-3780</strain>
    </source>
</reference>
<protein>
    <submittedName>
        <fullName evidence="1">Uncharacterized protein</fullName>
    </submittedName>
</protein>
<organism evidence="1 2">
    <name type="scientific">Volvox africanus</name>
    <dbReference type="NCBI Taxonomy" id="51714"/>
    <lineage>
        <taxon>Eukaryota</taxon>
        <taxon>Viridiplantae</taxon>
        <taxon>Chlorophyta</taxon>
        <taxon>core chlorophytes</taxon>
        <taxon>Chlorophyceae</taxon>
        <taxon>CS clade</taxon>
        <taxon>Chlamydomonadales</taxon>
        <taxon>Volvocaceae</taxon>
        <taxon>Volvox</taxon>
    </lineage>
</organism>
<gene>
    <name evidence="1" type="ORF">Vafri_18670</name>
</gene>
<proteinExistence type="predicted"/>
<dbReference type="AlphaFoldDB" id="A0A8J4F7V2"/>
<dbReference type="EMBL" id="BNCO01000069">
    <property type="protein sequence ID" value="GIL64807.1"/>
    <property type="molecule type" value="Genomic_DNA"/>
</dbReference>